<evidence type="ECO:0000313" key="1">
    <source>
        <dbReference type="EMBL" id="CAB5218525.1"/>
    </source>
</evidence>
<name>A0A6J7WPB2_9CAUD</name>
<dbReference type="EMBL" id="LR798265">
    <property type="protein sequence ID" value="CAB5218525.1"/>
    <property type="molecule type" value="Genomic_DNA"/>
</dbReference>
<proteinExistence type="predicted"/>
<protein>
    <submittedName>
        <fullName evidence="1">Uncharacterized protein</fullName>
    </submittedName>
</protein>
<gene>
    <name evidence="1" type="ORF">UFOVP212_43</name>
</gene>
<reference evidence="1" key="1">
    <citation type="submission" date="2020-05" db="EMBL/GenBank/DDBJ databases">
        <authorList>
            <person name="Chiriac C."/>
            <person name="Salcher M."/>
            <person name="Ghai R."/>
            <person name="Kavagutti S V."/>
        </authorList>
    </citation>
    <scope>NUCLEOTIDE SEQUENCE</scope>
</reference>
<sequence length="97" mass="11852">MLSEIQFYEIYTIYSSIIDNARERILSYKKQHKIALIPEQEKFIEDLEYLKDLFHKQYHWMLLIDNKQGEVFAERKRMLEIISKLTIENETLKNNII</sequence>
<accession>A0A6J7WPB2</accession>
<organism evidence="1">
    <name type="scientific">uncultured Caudovirales phage</name>
    <dbReference type="NCBI Taxonomy" id="2100421"/>
    <lineage>
        <taxon>Viruses</taxon>
        <taxon>Duplodnaviria</taxon>
        <taxon>Heunggongvirae</taxon>
        <taxon>Uroviricota</taxon>
        <taxon>Caudoviricetes</taxon>
        <taxon>Peduoviridae</taxon>
        <taxon>Maltschvirus</taxon>
        <taxon>Maltschvirus maltsch</taxon>
    </lineage>
</organism>